<evidence type="ECO:0000313" key="2">
    <source>
        <dbReference type="Proteomes" id="UP000244727"/>
    </source>
</evidence>
<evidence type="ECO:0000313" key="1">
    <source>
        <dbReference type="EMBL" id="AWB28504.1"/>
    </source>
</evidence>
<protein>
    <submittedName>
        <fullName evidence="1">RNA polymerase subunit sigma-70</fullName>
    </submittedName>
</protein>
<dbReference type="SUPFAM" id="SSF46785">
    <property type="entry name" value="Winged helix' DNA-binding domain"/>
    <property type="match status" value="1"/>
</dbReference>
<accession>A0A2R4X3X9</accession>
<dbReference type="Proteomes" id="UP000244727">
    <property type="component" value="Chromosome"/>
</dbReference>
<dbReference type="KEGG" id="harc:HARCEL1_12745"/>
<gene>
    <name evidence="1" type="ORF">HARCEL1_12745</name>
</gene>
<sequence>MYTACGEKELKILLAIKPGDTIVGVAQKIDENRETIRRTIDRLEAEGYVEYDDGLTVVDESVRDAGLQLLATSAGVSPPSISEAYVLPQFTGMDFAFTGIDAVYVWTRGGYQVAREPDDYPLFIAVKESNLEAWERFFERFDIPVSGERQPRDEIDGPLQVVVELRDSTDAESVDGRPVISMDETVEFAREHYATFQSALSMLDRMYDEVDSDADY</sequence>
<dbReference type="RefSeq" id="WP_108383952.1">
    <property type="nucleotide sequence ID" value="NZ_CP028858.1"/>
</dbReference>
<dbReference type="InterPro" id="IPR036390">
    <property type="entry name" value="WH_DNA-bd_sf"/>
</dbReference>
<name>A0A2R4X3X9_9EURY</name>
<dbReference type="AlphaFoldDB" id="A0A2R4X3X9"/>
<dbReference type="EMBL" id="CP028858">
    <property type="protein sequence ID" value="AWB28504.1"/>
    <property type="molecule type" value="Genomic_DNA"/>
</dbReference>
<proteinExistence type="predicted"/>
<organism evidence="1 2">
    <name type="scientific">Halococcoides cellulosivorans</name>
    <dbReference type="NCBI Taxonomy" id="1679096"/>
    <lineage>
        <taxon>Archaea</taxon>
        <taxon>Methanobacteriati</taxon>
        <taxon>Methanobacteriota</taxon>
        <taxon>Stenosarchaea group</taxon>
        <taxon>Halobacteria</taxon>
        <taxon>Halobacteriales</taxon>
        <taxon>Haloarculaceae</taxon>
        <taxon>Halococcoides</taxon>
    </lineage>
</organism>
<dbReference type="GeneID" id="36513390"/>
<reference evidence="1 2" key="1">
    <citation type="submission" date="2018-04" db="EMBL/GenBank/DDBJ databases">
        <title>Halococcoides cellulosivorans gen. nov., sp. nov., an extremely halophilic cellulose-utilizing haloarchaeon from hypersaline lakes.</title>
        <authorList>
            <person name="Sorokin D.Y."/>
            <person name="Toshchakov S.V."/>
            <person name="Samarov N.I."/>
            <person name="Korzhenkov A."/>
            <person name="Kublanov I.V."/>
        </authorList>
    </citation>
    <scope>NUCLEOTIDE SEQUENCE [LARGE SCALE GENOMIC DNA]</scope>
    <source>
        <strain evidence="1 2">HArcel1</strain>
    </source>
</reference>
<keyword evidence="2" id="KW-1185">Reference proteome</keyword>